<proteinExistence type="predicted"/>
<keyword evidence="2" id="KW-1185">Reference proteome</keyword>
<sequence>MNPLARFPSEIRNTIYTSVFDGEPPKSLLIRGLRRQHPLTFVSTSTRMETLQLYYLTTRFEEEFDLGAGFPSEPPIEQALEQHFVATAHPPRVLCVIVLRCYDFTFWAMSAWVNVFCHRRR</sequence>
<evidence type="ECO:0000313" key="1">
    <source>
        <dbReference type="EMBL" id="KAK5201705.1"/>
    </source>
</evidence>
<organism evidence="1 2">
    <name type="scientific">Cryomyces antarcticus</name>
    <dbReference type="NCBI Taxonomy" id="329879"/>
    <lineage>
        <taxon>Eukaryota</taxon>
        <taxon>Fungi</taxon>
        <taxon>Dikarya</taxon>
        <taxon>Ascomycota</taxon>
        <taxon>Pezizomycotina</taxon>
        <taxon>Dothideomycetes</taxon>
        <taxon>Dothideomycetes incertae sedis</taxon>
        <taxon>Cryomyces</taxon>
    </lineage>
</organism>
<evidence type="ECO:0000313" key="2">
    <source>
        <dbReference type="Proteomes" id="UP001357485"/>
    </source>
</evidence>
<protein>
    <submittedName>
        <fullName evidence="1">Uncharacterized protein</fullName>
    </submittedName>
</protein>
<gene>
    <name evidence="1" type="ORF">LTR16_001746</name>
</gene>
<name>A0ABR0LQ44_9PEZI</name>
<dbReference type="EMBL" id="JAVRRA010016519">
    <property type="protein sequence ID" value="KAK5201705.1"/>
    <property type="molecule type" value="Genomic_DNA"/>
</dbReference>
<accession>A0ABR0LQ44</accession>
<reference evidence="1 2" key="1">
    <citation type="submission" date="2023-08" db="EMBL/GenBank/DDBJ databases">
        <title>Black Yeasts Isolated from many extreme environments.</title>
        <authorList>
            <person name="Coleine C."/>
            <person name="Stajich J.E."/>
            <person name="Selbmann L."/>
        </authorList>
    </citation>
    <scope>NUCLEOTIDE SEQUENCE [LARGE SCALE GENOMIC DNA]</scope>
    <source>
        <strain evidence="1 2">CCFEE 536</strain>
    </source>
</reference>
<comment type="caution">
    <text evidence="1">The sequence shown here is derived from an EMBL/GenBank/DDBJ whole genome shotgun (WGS) entry which is preliminary data.</text>
</comment>
<dbReference type="Proteomes" id="UP001357485">
    <property type="component" value="Unassembled WGS sequence"/>
</dbReference>